<dbReference type="PANTHER" id="PTHR42110">
    <property type="entry name" value="L-ASPARAGINASE, PUTATIVE (AFU_ORTHOLOGUE AFUA_3G11890)-RELATED"/>
    <property type="match status" value="1"/>
</dbReference>
<dbReference type="RefSeq" id="WP_264225063.1">
    <property type="nucleotide sequence ID" value="NZ_CP107716.1"/>
</dbReference>
<dbReference type="EMBL" id="CP107716">
    <property type="protein sequence ID" value="UYQ71411.1"/>
    <property type="molecule type" value="Genomic_DNA"/>
</dbReference>
<protein>
    <submittedName>
        <fullName evidence="1">Asparaginase</fullName>
    </submittedName>
</protein>
<accession>A0ABY6ILP4</accession>
<evidence type="ECO:0000313" key="2">
    <source>
        <dbReference type="Proteomes" id="UP001163882"/>
    </source>
</evidence>
<dbReference type="InterPro" id="IPR010349">
    <property type="entry name" value="Asparaginase_II"/>
</dbReference>
<dbReference type="Pfam" id="PF06089">
    <property type="entry name" value="Asparaginase_II"/>
    <property type="match status" value="1"/>
</dbReference>
<reference evidence="1" key="1">
    <citation type="submission" date="2022-10" db="EMBL/GenBank/DDBJ databases">
        <title>YIM 151497 complete genome.</title>
        <authorList>
            <person name="Chen X."/>
        </authorList>
    </citation>
    <scope>NUCLEOTIDE SEQUENCE</scope>
    <source>
        <strain evidence="1">YIM 151497</strain>
    </source>
</reference>
<name>A0ABY6ILP4_9HYPH</name>
<gene>
    <name evidence="1" type="ORF">OF122_15340</name>
</gene>
<dbReference type="Proteomes" id="UP001163882">
    <property type="component" value="Chromosome"/>
</dbReference>
<keyword evidence="2" id="KW-1185">Reference proteome</keyword>
<evidence type="ECO:0000313" key="1">
    <source>
        <dbReference type="EMBL" id="UYQ71411.1"/>
    </source>
</evidence>
<dbReference type="PANTHER" id="PTHR42110:SF1">
    <property type="entry name" value="L-ASPARAGINASE, PUTATIVE (AFU_ORTHOLOGUE AFUA_3G11890)-RELATED"/>
    <property type="match status" value="1"/>
</dbReference>
<proteinExistence type="predicted"/>
<sequence length="338" mass="35114">MAANPVLAQSVRGNWVENRHRGAICVSDAKGNILASIGDVAAEVFPRSAIKAMQALPIFATGANARYGLAGPAIALTCASHNGEPAHTGLAASMLAAIDLDEAALECGAHPPIDPAARKALFAQGGKPSALHNACSGKHAGMLAVARALGEDPRGYSTLQHPVQQRVRQAVEEVIDHPLTEGKCGTDGCSIPTWAAPIHAFAKGFARMATGEGLNEQTAAAAREIFASATSHPFLVGGTGSFDTEAMAAFDGRLMLKFGADGIYCGALPEQGIGFALKCDDGSVPAATAMVAALLLEISRPTPEQAKVLQSRARQHQRNWAGHEISYIEATEAARLKL</sequence>
<organism evidence="1 2">
    <name type="scientific">Pelagibacterium flavum</name>
    <dbReference type="NCBI Taxonomy" id="2984530"/>
    <lineage>
        <taxon>Bacteria</taxon>
        <taxon>Pseudomonadati</taxon>
        <taxon>Pseudomonadota</taxon>
        <taxon>Alphaproteobacteria</taxon>
        <taxon>Hyphomicrobiales</taxon>
        <taxon>Devosiaceae</taxon>
        <taxon>Pelagibacterium</taxon>
    </lineage>
</organism>